<reference evidence="3 6" key="2">
    <citation type="submission" date="2021-08" db="EMBL/GenBank/DDBJ databases">
        <title>Complete genome sequence of the strain Aneurinibacillus thermoaerophilus CCM 8960.</title>
        <authorList>
            <person name="Musilova J."/>
            <person name="Kourilova X."/>
            <person name="Pernicova I."/>
            <person name="Bezdicek M."/>
            <person name="Lengerova M."/>
            <person name="Obruca S."/>
            <person name="Sedlar K."/>
        </authorList>
    </citation>
    <scope>NUCLEOTIDE SEQUENCE [LARGE SCALE GENOMIC DNA]</scope>
    <source>
        <strain evidence="3 6">CCM 8960</strain>
    </source>
</reference>
<gene>
    <name evidence="3" type="ORF">K3F53_12265</name>
    <name evidence="4" type="ORF">SAMN04489735_100144</name>
</gene>
<reference evidence="4 5" key="1">
    <citation type="submission" date="2016-10" db="EMBL/GenBank/DDBJ databases">
        <authorList>
            <person name="de Groot N.N."/>
        </authorList>
    </citation>
    <scope>NUCLEOTIDE SEQUENCE [LARGE SCALE GENOMIC DNA]</scope>
    <source>
        <strain evidence="4 5">L 420-91</strain>
    </source>
</reference>
<dbReference type="Proteomes" id="UP000826616">
    <property type="component" value="Chromosome"/>
</dbReference>
<dbReference type="InterPro" id="IPR038375">
    <property type="entry name" value="NDUFAF7_sf"/>
</dbReference>
<dbReference type="AlphaFoldDB" id="A0A1G7W7N6"/>
<evidence type="ECO:0000256" key="1">
    <source>
        <dbReference type="ARBA" id="ARBA00022603"/>
    </source>
</evidence>
<protein>
    <submittedName>
        <fullName evidence="3 4">SAM-dependent methyltransferase</fullName>
        <ecNumber evidence="3">2.1.1.-</ecNumber>
    </submittedName>
</protein>
<dbReference type="GO" id="GO:0032259">
    <property type="term" value="P:methylation"/>
    <property type="evidence" value="ECO:0007669"/>
    <property type="project" value="UniProtKB-KW"/>
</dbReference>
<dbReference type="Pfam" id="PF02636">
    <property type="entry name" value="Methyltransf_28"/>
    <property type="match status" value="1"/>
</dbReference>
<sequence>MNVISVIKDKIRNAPEKMIPFRTYMEYALYHPQSGYYQRYNQKIGKKGDFYTNVSVGSVYGEVMADVIWEMIVKLPDDRPRAIVEIGGGTGQLSAQILHYFKEKCLLPLQNITYIMIESSNYHRRLQKETLETFRDMVEIRWYESMAQAKKEIPELRGVLFSNELADAFPVHLIEYRDGEWQEVYVTENKNSTQKFSEKLGPLSVPELGVYIKRENIPSLEGYRTEVNLAALQWMIEMAEWLTQGYVLTVDYGYERKILYAPSRNAGTLLCYRAHTVSENPYKYPGECDMTSHVNFSALMDAGMLHGLETIGFYSQQQFLIQAGILTRLQGHAGGDPFASKAAKRNRAIRQLIMPEGMGQAFCVLIQAKKTDHKLACCRPWDF</sequence>
<evidence type="ECO:0000256" key="2">
    <source>
        <dbReference type="ARBA" id="ARBA00022679"/>
    </source>
</evidence>
<dbReference type="OrthoDB" id="9794208at2"/>
<accession>A0A1G7W7N6</accession>
<proteinExistence type="predicted"/>
<dbReference type="PANTHER" id="PTHR12049">
    <property type="entry name" value="PROTEIN ARGININE METHYLTRANSFERASE NDUFAF7, MITOCHONDRIAL"/>
    <property type="match status" value="1"/>
</dbReference>
<dbReference type="Gene3D" id="3.40.50.12710">
    <property type="match status" value="1"/>
</dbReference>
<dbReference type="InterPro" id="IPR029063">
    <property type="entry name" value="SAM-dependent_MTases_sf"/>
</dbReference>
<dbReference type="Proteomes" id="UP000198956">
    <property type="component" value="Unassembled WGS sequence"/>
</dbReference>
<dbReference type="InterPro" id="IPR003788">
    <property type="entry name" value="NDUFAF7"/>
</dbReference>
<keyword evidence="6" id="KW-1185">Reference proteome</keyword>
<dbReference type="EMBL" id="CP080764">
    <property type="protein sequence ID" value="QYY41697.1"/>
    <property type="molecule type" value="Genomic_DNA"/>
</dbReference>
<dbReference type="RefSeq" id="WP_057898291.1">
    <property type="nucleotide sequence ID" value="NZ_CP080764.1"/>
</dbReference>
<dbReference type="GeneID" id="97142148"/>
<dbReference type="EC" id="2.1.1.-" evidence="3"/>
<keyword evidence="2 4" id="KW-0808">Transferase</keyword>
<organism evidence="4 5">
    <name type="scientific">Aneurinibacillus thermoaerophilus</name>
    <dbReference type="NCBI Taxonomy" id="143495"/>
    <lineage>
        <taxon>Bacteria</taxon>
        <taxon>Bacillati</taxon>
        <taxon>Bacillota</taxon>
        <taxon>Bacilli</taxon>
        <taxon>Bacillales</taxon>
        <taxon>Paenibacillaceae</taxon>
        <taxon>Aneurinibacillus group</taxon>
        <taxon>Aneurinibacillus</taxon>
    </lineage>
</organism>
<evidence type="ECO:0000313" key="6">
    <source>
        <dbReference type="Proteomes" id="UP000826616"/>
    </source>
</evidence>
<dbReference type="GO" id="GO:0035243">
    <property type="term" value="F:protein-arginine omega-N symmetric methyltransferase activity"/>
    <property type="evidence" value="ECO:0007669"/>
    <property type="project" value="TreeGrafter"/>
</dbReference>
<evidence type="ECO:0000313" key="3">
    <source>
        <dbReference type="EMBL" id="QYY41697.1"/>
    </source>
</evidence>
<dbReference type="PANTHER" id="PTHR12049:SF7">
    <property type="entry name" value="PROTEIN ARGININE METHYLTRANSFERASE NDUFAF7, MITOCHONDRIAL"/>
    <property type="match status" value="1"/>
</dbReference>
<evidence type="ECO:0000313" key="4">
    <source>
        <dbReference type="EMBL" id="SDG67809.1"/>
    </source>
</evidence>
<dbReference type="SUPFAM" id="SSF53335">
    <property type="entry name" value="S-adenosyl-L-methionine-dependent methyltransferases"/>
    <property type="match status" value="1"/>
</dbReference>
<name>A0A1G7W7N6_ANETH</name>
<dbReference type="EMBL" id="FNDE01000001">
    <property type="protein sequence ID" value="SDG67809.1"/>
    <property type="molecule type" value="Genomic_DNA"/>
</dbReference>
<keyword evidence="1 4" id="KW-0489">Methyltransferase</keyword>
<evidence type="ECO:0000313" key="5">
    <source>
        <dbReference type="Proteomes" id="UP000198956"/>
    </source>
</evidence>